<dbReference type="Pfam" id="PF00891">
    <property type="entry name" value="Methyltransf_2"/>
    <property type="match status" value="1"/>
</dbReference>
<dbReference type="Gene3D" id="3.40.50.150">
    <property type="entry name" value="Vaccinia Virus protein VP39"/>
    <property type="match status" value="1"/>
</dbReference>
<dbReference type="GO" id="GO:0008757">
    <property type="term" value="F:S-adenosylmethionine-dependent methyltransferase activity"/>
    <property type="evidence" value="ECO:0000318"/>
    <property type="project" value="GO_Central"/>
</dbReference>
<dbReference type="STRING" id="3659.A0A0A0K1E9"/>
<keyword evidence="2" id="KW-0808">Transferase</keyword>
<evidence type="ECO:0000256" key="3">
    <source>
        <dbReference type="ARBA" id="ARBA00022691"/>
    </source>
</evidence>
<reference evidence="7 8" key="1">
    <citation type="journal article" date="2009" name="Nat. Genet.">
        <title>The genome of the cucumber, Cucumis sativus L.</title>
        <authorList>
            <person name="Huang S."/>
            <person name="Li R."/>
            <person name="Zhang Z."/>
            <person name="Li L."/>
            <person name="Gu X."/>
            <person name="Fan W."/>
            <person name="Lucas W.J."/>
            <person name="Wang X."/>
            <person name="Xie B."/>
            <person name="Ni P."/>
            <person name="Ren Y."/>
            <person name="Zhu H."/>
            <person name="Li J."/>
            <person name="Lin K."/>
            <person name="Jin W."/>
            <person name="Fei Z."/>
            <person name="Li G."/>
            <person name="Staub J."/>
            <person name="Kilian A."/>
            <person name="van der Vossen E.A."/>
            <person name="Wu Y."/>
            <person name="Guo J."/>
            <person name="He J."/>
            <person name="Jia Z."/>
            <person name="Ren Y."/>
            <person name="Tian G."/>
            <person name="Lu Y."/>
            <person name="Ruan J."/>
            <person name="Qian W."/>
            <person name="Wang M."/>
            <person name="Huang Q."/>
            <person name="Li B."/>
            <person name="Xuan Z."/>
            <person name="Cao J."/>
            <person name="Asan"/>
            <person name="Wu Z."/>
            <person name="Zhang J."/>
            <person name="Cai Q."/>
            <person name="Bai Y."/>
            <person name="Zhao B."/>
            <person name="Han Y."/>
            <person name="Li Y."/>
            <person name="Li X."/>
            <person name="Wang S."/>
            <person name="Shi Q."/>
            <person name="Liu S."/>
            <person name="Cho W.K."/>
            <person name="Kim J.Y."/>
            <person name="Xu Y."/>
            <person name="Heller-Uszynska K."/>
            <person name="Miao H."/>
            <person name="Cheng Z."/>
            <person name="Zhang S."/>
            <person name="Wu J."/>
            <person name="Yang Y."/>
            <person name="Kang H."/>
            <person name="Li M."/>
            <person name="Liang H."/>
            <person name="Ren X."/>
            <person name="Shi Z."/>
            <person name="Wen M."/>
            <person name="Jian M."/>
            <person name="Yang H."/>
            <person name="Zhang G."/>
            <person name="Yang Z."/>
            <person name="Chen R."/>
            <person name="Liu S."/>
            <person name="Li J."/>
            <person name="Ma L."/>
            <person name="Liu H."/>
            <person name="Zhou Y."/>
            <person name="Zhao J."/>
            <person name="Fang X."/>
            <person name="Li G."/>
            <person name="Fang L."/>
            <person name="Li Y."/>
            <person name="Liu D."/>
            <person name="Zheng H."/>
            <person name="Zhang Y."/>
            <person name="Qin N."/>
            <person name="Li Z."/>
            <person name="Yang G."/>
            <person name="Yang S."/>
            <person name="Bolund L."/>
            <person name="Kristiansen K."/>
            <person name="Zheng H."/>
            <person name="Li S."/>
            <person name="Zhang X."/>
            <person name="Yang H."/>
            <person name="Wang J."/>
            <person name="Sun R."/>
            <person name="Zhang B."/>
            <person name="Jiang S."/>
            <person name="Wang J."/>
            <person name="Du Y."/>
            <person name="Li S."/>
        </authorList>
    </citation>
    <scope>NUCLEOTIDE SEQUENCE [LARGE SCALE GENOMIC DNA]</scope>
    <source>
        <strain evidence="8">cv. 9930</strain>
    </source>
</reference>
<dbReference type="SUPFAM" id="SSF53335">
    <property type="entry name" value="S-adenosyl-L-methionine-dependent methyltransferases"/>
    <property type="match status" value="1"/>
</dbReference>
<evidence type="ECO:0000256" key="4">
    <source>
        <dbReference type="PIRSR" id="PIRSR005739-1"/>
    </source>
</evidence>
<dbReference type="PROSITE" id="PS51683">
    <property type="entry name" value="SAM_OMT_II"/>
    <property type="match status" value="1"/>
</dbReference>
<dbReference type="SUPFAM" id="SSF46785">
    <property type="entry name" value="Winged helix' DNA-binding domain"/>
    <property type="match status" value="1"/>
</dbReference>
<dbReference type="InterPro" id="IPR036390">
    <property type="entry name" value="WH_DNA-bd_sf"/>
</dbReference>
<evidence type="ECO:0000313" key="7">
    <source>
        <dbReference type="EMBL" id="KGN43480.1"/>
    </source>
</evidence>
<dbReference type="InterPro" id="IPR001077">
    <property type="entry name" value="COMT_C"/>
</dbReference>
<protein>
    <recommendedName>
        <fullName evidence="9">O-methyltransferase domain-containing protein</fullName>
    </recommendedName>
</protein>
<keyword evidence="1" id="KW-0489">Methyltransferase</keyword>
<dbReference type="Gramene" id="KGN43480">
    <property type="protein sequence ID" value="KGN43480"/>
    <property type="gene ID" value="Csa_7G039280"/>
</dbReference>
<dbReference type="FunFam" id="1.10.10.10:FF:000213">
    <property type="entry name" value="Coniferyl alcohol 9-O-methyltransferase"/>
    <property type="match status" value="1"/>
</dbReference>
<dbReference type="InterPro" id="IPR016461">
    <property type="entry name" value="COMT-like"/>
</dbReference>
<accession>A0A0A0K1E9</accession>
<dbReference type="Pfam" id="PF08100">
    <property type="entry name" value="Dimerisation"/>
    <property type="match status" value="1"/>
</dbReference>
<keyword evidence="3" id="KW-0949">S-adenosyl-L-methionine</keyword>
<feature type="domain" description="O-methyltransferase dimerisation" evidence="6">
    <location>
        <begin position="49"/>
        <end position="132"/>
    </location>
</feature>
<gene>
    <name evidence="7" type="ORF">Csa_7G039280</name>
</gene>
<name>A0A0A0K1E9_CUCSA</name>
<dbReference type="InterPro" id="IPR012967">
    <property type="entry name" value="COMT_dimerisation"/>
</dbReference>
<evidence type="ECO:0000259" key="6">
    <source>
        <dbReference type="Pfam" id="PF08100"/>
    </source>
</evidence>
<dbReference type="GO" id="GO:0046983">
    <property type="term" value="F:protein dimerization activity"/>
    <property type="evidence" value="ECO:0007669"/>
    <property type="project" value="InterPro"/>
</dbReference>
<dbReference type="PANTHER" id="PTHR11746">
    <property type="entry name" value="O-METHYLTRANSFERASE"/>
    <property type="match status" value="1"/>
</dbReference>
<feature type="domain" description="O-methyltransferase C-terminal" evidence="5">
    <location>
        <begin position="153"/>
        <end position="361"/>
    </location>
</feature>
<keyword evidence="8" id="KW-1185">Reference proteome</keyword>
<dbReference type="PIRSF" id="PIRSF005739">
    <property type="entry name" value="O-mtase"/>
    <property type="match status" value="1"/>
</dbReference>
<reference evidence="7 8" key="3">
    <citation type="journal article" date="2010" name="BMC Genomics">
        <title>Transcriptome sequencing and comparative analysis of cucumber flowers with different sex types.</title>
        <authorList>
            <person name="Guo S."/>
            <person name="Zheng Y."/>
            <person name="Joung J.G."/>
            <person name="Liu S."/>
            <person name="Zhang Z."/>
            <person name="Crasta O.R."/>
            <person name="Sobral B.W."/>
            <person name="Xu Y."/>
            <person name="Huang S."/>
            <person name="Fei Z."/>
        </authorList>
    </citation>
    <scope>NUCLEOTIDE SEQUENCE [LARGE SCALE GENOMIC DNA]</scope>
    <source>
        <strain evidence="8">cv. 9930</strain>
    </source>
</reference>
<reference evidence="7 8" key="2">
    <citation type="journal article" date="2009" name="PLoS ONE">
        <title>An integrated genetic and cytogenetic map of the cucumber genome.</title>
        <authorList>
            <person name="Ren Y."/>
            <person name="Zhang Z."/>
            <person name="Liu J."/>
            <person name="Staub J.E."/>
            <person name="Han Y."/>
            <person name="Cheng Z."/>
            <person name="Li X."/>
            <person name="Lu J."/>
            <person name="Miao H."/>
            <person name="Kang H."/>
            <person name="Xie B."/>
            <person name="Gu X."/>
            <person name="Wang X."/>
            <person name="Du Y."/>
            <person name="Jin W."/>
            <person name="Huang S."/>
        </authorList>
    </citation>
    <scope>NUCLEOTIDE SEQUENCE [LARGE SCALE GENOMIC DNA]</scope>
    <source>
        <strain evidence="8">cv. 9930</strain>
    </source>
</reference>
<evidence type="ECO:0000259" key="5">
    <source>
        <dbReference type="Pfam" id="PF00891"/>
    </source>
</evidence>
<dbReference type="GO" id="GO:0008171">
    <property type="term" value="F:O-methyltransferase activity"/>
    <property type="evidence" value="ECO:0000318"/>
    <property type="project" value="GO_Central"/>
</dbReference>
<dbReference type="Proteomes" id="UP000029981">
    <property type="component" value="Chromosome 7"/>
</dbReference>
<dbReference type="OMA" id="DEREFCK"/>
<proteinExistence type="predicted"/>
<dbReference type="eggNOG" id="KOG3178">
    <property type="taxonomic scope" value="Eukaryota"/>
</dbReference>
<dbReference type="AlphaFoldDB" id="A0A0A0K1E9"/>
<dbReference type="GO" id="GO:0009717">
    <property type="term" value="P:isoflavonoid biosynthetic process"/>
    <property type="evidence" value="ECO:0007669"/>
    <property type="project" value="UniProtKB-ARBA"/>
</dbReference>
<evidence type="ECO:0000256" key="1">
    <source>
        <dbReference type="ARBA" id="ARBA00022603"/>
    </source>
</evidence>
<evidence type="ECO:0000256" key="2">
    <source>
        <dbReference type="ARBA" id="ARBA00022679"/>
    </source>
</evidence>
<evidence type="ECO:0000313" key="8">
    <source>
        <dbReference type="Proteomes" id="UP000029981"/>
    </source>
</evidence>
<evidence type="ECO:0008006" key="9">
    <source>
        <dbReference type="Google" id="ProtNLM"/>
    </source>
</evidence>
<dbReference type="InterPro" id="IPR029063">
    <property type="entry name" value="SAM-dependent_MTases_sf"/>
</dbReference>
<dbReference type="GO" id="GO:0032259">
    <property type="term" value="P:methylation"/>
    <property type="evidence" value="ECO:0000318"/>
    <property type="project" value="GO_Central"/>
</dbReference>
<reference evidence="7 8" key="4">
    <citation type="journal article" date="2011" name="BMC Genomics">
        <title>RNA-Seq improves annotation of protein-coding genes in the cucumber genome.</title>
        <authorList>
            <person name="Li Z."/>
            <person name="Zhang Z."/>
            <person name="Yan P."/>
            <person name="Huang S."/>
            <person name="Fei Z."/>
            <person name="Lin K."/>
        </authorList>
    </citation>
    <scope>NUCLEOTIDE SEQUENCE [LARGE SCALE GENOMIC DNA]</scope>
    <source>
        <strain evidence="8">cv. 9930</strain>
    </source>
</reference>
<dbReference type="EMBL" id="CM002928">
    <property type="protein sequence ID" value="KGN43480.1"/>
    <property type="molecule type" value="Genomic_DNA"/>
</dbReference>
<dbReference type="InterPro" id="IPR036388">
    <property type="entry name" value="WH-like_DNA-bd_sf"/>
</dbReference>
<dbReference type="Gene3D" id="1.10.10.10">
    <property type="entry name" value="Winged helix-like DNA-binding domain superfamily/Winged helix DNA-binding domain"/>
    <property type="match status" value="1"/>
</dbReference>
<feature type="active site" description="Proton acceptor" evidence="4">
    <location>
        <position position="285"/>
    </location>
</feature>
<sequence length="380" mass="42843">MIYITIGHTTKVFNLDNYFSLFVLNMNMEGGNMLAMGGDELLEAQSHIWNHIFNFINSMSLKCAIQLGIPDAIHSHGPNPVPLSILVSSLQLHPNKTQFIYRLMRLLTHSGFFVQQEEGYILTNSSRLLLKDNPCAVSPFLLSMLQPALTDPWQFLSIWFQTDDQTPFETAHGVPFWKYMRNKPKEGEVFNAGMASDARLVNSVLLGKHKSVFEGVKSLVDVGGGTGTMAKAISQAFPQMECTVFDLPQVVAHLRGDQPNLNYVEGDMFKRIPPADVLLLKWILHDWSDEECVEILKNCKAAIRSNGNKGKVMVIDIVLFGNYKKDSMETQLLFDMLMMTLVGGKEREEKEWAKLIKEAGFGSYKIFPIMGVRSLVEIYP</sequence>
<dbReference type="FunFam" id="3.40.50.150:FF:000057">
    <property type="entry name" value="O-methyltransferase ZRP4"/>
    <property type="match status" value="1"/>
</dbReference>
<organism evidence="7 8">
    <name type="scientific">Cucumis sativus</name>
    <name type="common">Cucumber</name>
    <dbReference type="NCBI Taxonomy" id="3659"/>
    <lineage>
        <taxon>Eukaryota</taxon>
        <taxon>Viridiplantae</taxon>
        <taxon>Streptophyta</taxon>
        <taxon>Embryophyta</taxon>
        <taxon>Tracheophyta</taxon>
        <taxon>Spermatophyta</taxon>
        <taxon>Magnoliopsida</taxon>
        <taxon>eudicotyledons</taxon>
        <taxon>Gunneridae</taxon>
        <taxon>Pentapetalae</taxon>
        <taxon>rosids</taxon>
        <taxon>fabids</taxon>
        <taxon>Cucurbitales</taxon>
        <taxon>Cucurbitaceae</taxon>
        <taxon>Benincaseae</taxon>
        <taxon>Cucumis</taxon>
    </lineage>
</organism>